<dbReference type="EMBL" id="FOQA01000011">
    <property type="protein sequence ID" value="SFI30237.1"/>
    <property type="molecule type" value="Genomic_DNA"/>
</dbReference>
<dbReference type="InterPro" id="IPR038735">
    <property type="entry name" value="MSMEG_1276-like_NTP-PPase_dom"/>
</dbReference>
<proteinExistence type="predicted"/>
<dbReference type="STRING" id="69895.SAMN05192551_11141"/>
<name>A0A1I3H3V5_9FIRM</name>
<gene>
    <name evidence="1" type="ORF">SAMN05192551_11141</name>
</gene>
<keyword evidence="2" id="KW-1185">Reference proteome</keyword>
<dbReference type="AlphaFoldDB" id="A0A1I3H3V5"/>
<evidence type="ECO:0000313" key="2">
    <source>
        <dbReference type="Proteomes" id="UP000199287"/>
    </source>
</evidence>
<organism evidence="1 2">
    <name type="scientific">Tindallia magadiensis</name>
    <dbReference type="NCBI Taxonomy" id="69895"/>
    <lineage>
        <taxon>Bacteria</taxon>
        <taxon>Bacillati</taxon>
        <taxon>Bacillota</taxon>
        <taxon>Clostridia</taxon>
        <taxon>Peptostreptococcales</taxon>
        <taxon>Tindalliaceae</taxon>
        <taxon>Tindallia</taxon>
    </lineage>
</organism>
<dbReference type="CDD" id="cd11532">
    <property type="entry name" value="NTP-PPase_COG4997"/>
    <property type="match status" value="1"/>
</dbReference>
<dbReference type="OrthoDB" id="9813491at2"/>
<accession>A0A1I3H3V5</accession>
<evidence type="ECO:0000313" key="1">
    <source>
        <dbReference type="EMBL" id="SFI30237.1"/>
    </source>
</evidence>
<sequence length="104" mass="12167">MGEILYNKLIRDEIPTIIEESHKKCVTKRVTGEELMQLLNEKLTEEVEEYLESNSIEELADILEVIHGIVHHRNIEFDDLEEMRAKKKDERGGFLKGAKLIKVY</sequence>
<dbReference type="Proteomes" id="UP000199287">
    <property type="component" value="Unassembled WGS sequence"/>
</dbReference>
<dbReference type="RefSeq" id="WP_093373538.1">
    <property type="nucleotide sequence ID" value="NZ_FOQA01000011.1"/>
</dbReference>
<protein>
    <submittedName>
        <fullName evidence="1">Predicted house-cleaning noncanonical NTP pyrophosphatase, all-alpha NTP-PPase (MazG) superfamily</fullName>
    </submittedName>
</protein>
<reference evidence="2" key="1">
    <citation type="submission" date="2016-10" db="EMBL/GenBank/DDBJ databases">
        <authorList>
            <person name="Varghese N."/>
            <person name="Submissions S."/>
        </authorList>
    </citation>
    <scope>NUCLEOTIDE SEQUENCE [LARGE SCALE GENOMIC DNA]</scope>
    <source>
        <strain evidence="2">Z-7934</strain>
    </source>
</reference>